<dbReference type="Gene3D" id="3.40.50.12780">
    <property type="entry name" value="N-terminal domain of ligase-like"/>
    <property type="match status" value="1"/>
</dbReference>
<dbReference type="SUPFAM" id="SSF56801">
    <property type="entry name" value="Acetyl-CoA synthetase-like"/>
    <property type="match status" value="1"/>
</dbReference>
<sequence>MSLGTSKEISNYPTLSGHGKAMLDFMAEHPFAPTFRNQSGNRLLDHEVAELREFEKKHVDQPITWSQELIPDWLRQFIAHVFTHVPYYRALGSAPAKFADIPPVNRADLAADIAAFVPDTVPLERLINFRTTGTTGHPMLIASHPVVAARYLTFHKRALLLNGITLRHGRGQVGVVLVGFQQRCFTYTSVTPTMDDSGLAKINLHVDDWRKPEDRARYLDALAPEVMTGDPLSFAELAKLELTNLPRALISVSMAMSTGMRQMLETRFRCPVLDIYSLNEVGPVAVYDAAVGGHLLLQPELYVEILDSDGQPVAAGQRGEICLSGGFNFCMPLLRYRTGDFAAMTTSVKGPMLLDLAGRSPVRFQTRAGAWVNNIDITHALQALPLPQYGFHQRADGSSVIRLAASVMHLAEDARQALAGLFDIRQLTVETITTDNKILQYTSDLEGAYP</sequence>
<proteinExistence type="predicted"/>
<dbReference type="Pfam" id="PF00501">
    <property type="entry name" value="AMP-binding"/>
    <property type="match status" value="1"/>
</dbReference>
<dbReference type="InterPro" id="IPR053158">
    <property type="entry name" value="CapK_Type1_Caps_Biosynth"/>
</dbReference>
<keyword evidence="2" id="KW-0436">Ligase</keyword>
<dbReference type="RefSeq" id="WP_110256531.1">
    <property type="nucleotide sequence ID" value="NZ_QJKB01000006.1"/>
</dbReference>
<feature type="domain" description="AMP-dependent synthetase/ligase" evidence="1">
    <location>
        <begin position="211"/>
        <end position="326"/>
    </location>
</feature>
<accession>A0A318JPG9</accession>
<keyword evidence="3" id="KW-1185">Reference proteome</keyword>
<name>A0A318JPG9_9BURK</name>
<dbReference type="AlphaFoldDB" id="A0A318JPG9"/>
<dbReference type="InterPro" id="IPR000873">
    <property type="entry name" value="AMP-dep_synth/lig_dom"/>
</dbReference>
<dbReference type="OrthoDB" id="580775at2"/>
<protein>
    <submittedName>
        <fullName evidence="2">Phenylacetate-CoA ligase</fullName>
    </submittedName>
</protein>
<dbReference type="EMBL" id="QJKB01000006">
    <property type="protein sequence ID" value="PXX42103.1"/>
    <property type="molecule type" value="Genomic_DNA"/>
</dbReference>
<comment type="caution">
    <text evidence="2">The sequence shown here is derived from an EMBL/GenBank/DDBJ whole genome shotgun (WGS) entry which is preliminary data.</text>
</comment>
<reference evidence="2 3" key="1">
    <citation type="submission" date="2018-05" db="EMBL/GenBank/DDBJ databases">
        <title>Genomic Encyclopedia of Type Strains, Phase IV (KMG-IV): sequencing the most valuable type-strain genomes for metagenomic binning, comparative biology and taxonomic classification.</title>
        <authorList>
            <person name="Goeker M."/>
        </authorList>
    </citation>
    <scope>NUCLEOTIDE SEQUENCE [LARGE SCALE GENOMIC DNA]</scope>
    <source>
        <strain evidence="2 3">DSM 19792</strain>
    </source>
</reference>
<gene>
    <name evidence="2" type="ORF">DFR42_106283</name>
</gene>
<evidence type="ECO:0000259" key="1">
    <source>
        <dbReference type="Pfam" id="PF00501"/>
    </source>
</evidence>
<dbReference type="Proteomes" id="UP000247792">
    <property type="component" value="Unassembled WGS sequence"/>
</dbReference>
<organism evidence="2 3">
    <name type="scientific">Undibacterium pigrum</name>
    <dbReference type="NCBI Taxonomy" id="401470"/>
    <lineage>
        <taxon>Bacteria</taxon>
        <taxon>Pseudomonadati</taxon>
        <taxon>Pseudomonadota</taxon>
        <taxon>Betaproteobacteria</taxon>
        <taxon>Burkholderiales</taxon>
        <taxon>Oxalobacteraceae</taxon>
        <taxon>Undibacterium</taxon>
    </lineage>
</organism>
<dbReference type="PANTHER" id="PTHR36932">
    <property type="entry name" value="CAPSULAR POLYSACCHARIDE BIOSYNTHESIS PROTEIN"/>
    <property type="match status" value="1"/>
</dbReference>
<dbReference type="InterPro" id="IPR042099">
    <property type="entry name" value="ANL_N_sf"/>
</dbReference>
<evidence type="ECO:0000313" key="2">
    <source>
        <dbReference type="EMBL" id="PXX42103.1"/>
    </source>
</evidence>
<dbReference type="GO" id="GO:0016874">
    <property type="term" value="F:ligase activity"/>
    <property type="evidence" value="ECO:0007669"/>
    <property type="project" value="UniProtKB-KW"/>
</dbReference>
<dbReference type="PANTHER" id="PTHR36932:SF1">
    <property type="entry name" value="CAPSULAR POLYSACCHARIDE BIOSYNTHESIS PROTEIN"/>
    <property type="match status" value="1"/>
</dbReference>
<evidence type="ECO:0000313" key="3">
    <source>
        <dbReference type="Proteomes" id="UP000247792"/>
    </source>
</evidence>